<dbReference type="EMBL" id="JXTC01000057">
    <property type="protein sequence ID" value="PON93647.1"/>
    <property type="molecule type" value="Genomic_DNA"/>
</dbReference>
<gene>
    <name evidence="1" type="ORF">TorRG33x02_106310</name>
</gene>
<dbReference type="InParanoid" id="A0A2P5F788"/>
<organism evidence="1 2">
    <name type="scientific">Trema orientale</name>
    <name type="common">Charcoal tree</name>
    <name type="synonym">Celtis orientalis</name>
    <dbReference type="NCBI Taxonomy" id="63057"/>
    <lineage>
        <taxon>Eukaryota</taxon>
        <taxon>Viridiplantae</taxon>
        <taxon>Streptophyta</taxon>
        <taxon>Embryophyta</taxon>
        <taxon>Tracheophyta</taxon>
        <taxon>Spermatophyta</taxon>
        <taxon>Magnoliopsida</taxon>
        <taxon>eudicotyledons</taxon>
        <taxon>Gunneridae</taxon>
        <taxon>Pentapetalae</taxon>
        <taxon>rosids</taxon>
        <taxon>fabids</taxon>
        <taxon>Rosales</taxon>
        <taxon>Cannabaceae</taxon>
        <taxon>Trema</taxon>
    </lineage>
</organism>
<dbReference type="OrthoDB" id="10484154at2759"/>
<name>A0A2P5F788_TREOI</name>
<proteinExistence type="predicted"/>
<reference evidence="2" key="1">
    <citation type="submission" date="2016-06" db="EMBL/GenBank/DDBJ databases">
        <title>Parallel loss of symbiosis genes in relatives of nitrogen-fixing non-legume Parasponia.</title>
        <authorList>
            <person name="Van Velzen R."/>
            <person name="Holmer R."/>
            <person name="Bu F."/>
            <person name="Rutten L."/>
            <person name="Van Zeijl A."/>
            <person name="Liu W."/>
            <person name="Santuari L."/>
            <person name="Cao Q."/>
            <person name="Sharma T."/>
            <person name="Shen D."/>
            <person name="Roswanjaya Y."/>
            <person name="Wardhani T."/>
            <person name="Kalhor M.S."/>
            <person name="Jansen J."/>
            <person name="Van den Hoogen J."/>
            <person name="Gungor B."/>
            <person name="Hartog M."/>
            <person name="Hontelez J."/>
            <person name="Verver J."/>
            <person name="Yang W.-C."/>
            <person name="Schijlen E."/>
            <person name="Repin R."/>
            <person name="Schilthuizen M."/>
            <person name="Schranz E."/>
            <person name="Heidstra R."/>
            <person name="Miyata K."/>
            <person name="Fedorova E."/>
            <person name="Kohlen W."/>
            <person name="Bisseling T."/>
            <person name="Smit S."/>
            <person name="Geurts R."/>
        </authorList>
    </citation>
    <scope>NUCLEOTIDE SEQUENCE [LARGE SCALE GENOMIC DNA]</scope>
    <source>
        <strain evidence="2">cv. RG33-2</strain>
    </source>
</reference>
<dbReference type="AlphaFoldDB" id="A0A2P5F788"/>
<evidence type="ECO:0000313" key="1">
    <source>
        <dbReference type="EMBL" id="PON93647.1"/>
    </source>
</evidence>
<sequence>MEYFEEKRQIGQRVRTCSGIGRDRDEKRFDFNTPLRFGIIIISNEGAGCDLEIMARRESSLCWIVTSSDSPASFAVPRAEEGGHRRVLSTFHCMLQLRFYNWLVKKNQGAQMANSSVNIYAFRIFFMRNRNIYS</sequence>
<comment type="caution">
    <text evidence="1">The sequence shown here is derived from an EMBL/GenBank/DDBJ whole genome shotgun (WGS) entry which is preliminary data.</text>
</comment>
<evidence type="ECO:0000313" key="2">
    <source>
        <dbReference type="Proteomes" id="UP000237000"/>
    </source>
</evidence>
<dbReference type="Proteomes" id="UP000237000">
    <property type="component" value="Unassembled WGS sequence"/>
</dbReference>
<keyword evidence="2" id="KW-1185">Reference proteome</keyword>
<protein>
    <submittedName>
        <fullName evidence="1">Uncharacterized protein</fullName>
    </submittedName>
</protein>
<accession>A0A2P5F788</accession>